<evidence type="ECO:0000256" key="5">
    <source>
        <dbReference type="ARBA" id="ARBA00023136"/>
    </source>
</evidence>
<keyword evidence="7 8" id="KW-0807">Transducer</keyword>
<dbReference type="Pfam" id="PF00001">
    <property type="entry name" value="7tm_1"/>
    <property type="match status" value="1"/>
</dbReference>
<evidence type="ECO:0000256" key="9">
    <source>
        <dbReference type="SAM" id="Phobius"/>
    </source>
</evidence>
<feature type="transmembrane region" description="Helical" evidence="9">
    <location>
        <begin position="226"/>
        <end position="244"/>
    </location>
</feature>
<comment type="subcellular location">
    <subcellularLocation>
        <location evidence="1">Membrane</location>
        <topology evidence="1">Multi-pass membrane protein</topology>
    </subcellularLocation>
</comment>
<name>A0A1D1VFE2_RAMVA</name>
<evidence type="ECO:0000256" key="8">
    <source>
        <dbReference type="RuleBase" id="RU000688"/>
    </source>
</evidence>
<feature type="transmembrane region" description="Helical" evidence="9">
    <location>
        <begin position="80"/>
        <end position="104"/>
    </location>
</feature>
<dbReference type="PRINTS" id="PR00237">
    <property type="entry name" value="GPCRRHODOPSN"/>
</dbReference>
<gene>
    <name evidence="11" type="primary">RvY_09608</name>
    <name evidence="11" type="synonym">RvY_09608.1</name>
    <name evidence="11" type="ORF">RvY_09608-1</name>
</gene>
<dbReference type="Proteomes" id="UP000186922">
    <property type="component" value="Unassembled WGS sequence"/>
</dbReference>
<evidence type="ECO:0000256" key="4">
    <source>
        <dbReference type="ARBA" id="ARBA00023040"/>
    </source>
</evidence>
<dbReference type="GO" id="GO:0005886">
    <property type="term" value="C:plasma membrane"/>
    <property type="evidence" value="ECO:0007669"/>
    <property type="project" value="TreeGrafter"/>
</dbReference>
<dbReference type="AlphaFoldDB" id="A0A1D1VFE2"/>
<proteinExistence type="inferred from homology"/>
<dbReference type="PROSITE" id="PS00237">
    <property type="entry name" value="G_PROTEIN_RECEP_F1_1"/>
    <property type="match status" value="1"/>
</dbReference>
<sequence>MANLSAVSLYDHGAIVQLDSYIEDMTLTNATLDMVPDGKEVHIIVTCVFTAIFIIGVVGNAMLIFTVARNLSMQIPPNIFLANMAVGDLLVVLISVPFATIPYITPSWPFGVILCKFNAMLQDISIGVSIFTLLILSVDRYVAIVTPFKLHNKRSTRGCSLSIKMKILAIWLVSAAFSVPDAINTSLEVVETMEDPSNVTEPILICSPYPFALSPQYHIGVVLGKFLVYFVLPVVFIVLVYSLMARQLISSTDMVPSHGNQQQLQKQMQNRKSLAKVGVVTYNPFAIETLANQLTHIAFPGGPRLQPKTLIARATWELYKIVFSSSARFQLATTETCVARDKDPVEIICRRLIHCTRCHADLSISLS</sequence>
<dbReference type="InterPro" id="IPR017452">
    <property type="entry name" value="GPCR_Rhodpsn_7TM"/>
</dbReference>
<feature type="transmembrane region" description="Helical" evidence="9">
    <location>
        <begin position="41"/>
        <end position="68"/>
    </location>
</feature>
<dbReference type="OrthoDB" id="10049706at2759"/>
<dbReference type="PANTHER" id="PTHR45695:SF26">
    <property type="entry name" value="NEUROPEPTIDE CCHAMIDE-1 RECEPTOR"/>
    <property type="match status" value="1"/>
</dbReference>
<feature type="domain" description="G-protein coupled receptors family 1 profile" evidence="10">
    <location>
        <begin position="59"/>
        <end position="287"/>
    </location>
</feature>
<dbReference type="EMBL" id="BDGG01000004">
    <property type="protein sequence ID" value="GAU98467.1"/>
    <property type="molecule type" value="Genomic_DNA"/>
</dbReference>
<evidence type="ECO:0000259" key="10">
    <source>
        <dbReference type="PROSITE" id="PS50262"/>
    </source>
</evidence>
<keyword evidence="12" id="KW-1185">Reference proteome</keyword>
<organism evidence="11 12">
    <name type="scientific">Ramazzottius varieornatus</name>
    <name type="common">Water bear</name>
    <name type="synonym">Tardigrade</name>
    <dbReference type="NCBI Taxonomy" id="947166"/>
    <lineage>
        <taxon>Eukaryota</taxon>
        <taxon>Metazoa</taxon>
        <taxon>Ecdysozoa</taxon>
        <taxon>Tardigrada</taxon>
        <taxon>Eutardigrada</taxon>
        <taxon>Parachela</taxon>
        <taxon>Hypsibioidea</taxon>
        <taxon>Ramazzottiidae</taxon>
        <taxon>Ramazzottius</taxon>
    </lineage>
</organism>
<comment type="caution">
    <text evidence="11">The sequence shown here is derived from an EMBL/GenBank/DDBJ whole genome shotgun (WGS) entry which is preliminary data.</text>
</comment>
<comment type="similarity">
    <text evidence="8">Belongs to the G-protein coupled receptor 1 family.</text>
</comment>
<dbReference type="GO" id="GO:0008188">
    <property type="term" value="F:neuropeptide receptor activity"/>
    <property type="evidence" value="ECO:0007669"/>
    <property type="project" value="TreeGrafter"/>
</dbReference>
<evidence type="ECO:0000313" key="11">
    <source>
        <dbReference type="EMBL" id="GAU98467.1"/>
    </source>
</evidence>
<evidence type="ECO:0000256" key="2">
    <source>
        <dbReference type="ARBA" id="ARBA00022692"/>
    </source>
</evidence>
<keyword evidence="6 8" id="KW-0675">Receptor</keyword>
<dbReference type="Gene3D" id="1.20.1070.10">
    <property type="entry name" value="Rhodopsin 7-helix transmembrane proteins"/>
    <property type="match status" value="1"/>
</dbReference>
<dbReference type="InterPro" id="IPR000276">
    <property type="entry name" value="GPCR_Rhodpsn"/>
</dbReference>
<protein>
    <recommendedName>
        <fullName evidence="10">G-protein coupled receptors family 1 profile domain-containing protein</fullName>
    </recommendedName>
</protein>
<evidence type="ECO:0000256" key="7">
    <source>
        <dbReference type="ARBA" id="ARBA00023224"/>
    </source>
</evidence>
<reference evidence="11 12" key="1">
    <citation type="journal article" date="2016" name="Nat. Commun.">
        <title>Extremotolerant tardigrade genome and improved radiotolerance of human cultured cells by tardigrade-unique protein.</title>
        <authorList>
            <person name="Hashimoto T."/>
            <person name="Horikawa D.D."/>
            <person name="Saito Y."/>
            <person name="Kuwahara H."/>
            <person name="Kozuka-Hata H."/>
            <person name="Shin-I T."/>
            <person name="Minakuchi Y."/>
            <person name="Ohishi K."/>
            <person name="Motoyama A."/>
            <person name="Aizu T."/>
            <person name="Enomoto A."/>
            <person name="Kondo K."/>
            <person name="Tanaka S."/>
            <person name="Hara Y."/>
            <person name="Koshikawa S."/>
            <person name="Sagara H."/>
            <person name="Miura T."/>
            <person name="Yokobori S."/>
            <person name="Miyagawa K."/>
            <person name="Suzuki Y."/>
            <person name="Kubo T."/>
            <person name="Oyama M."/>
            <person name="Kohara Y."/>
            <person name="Fujiyama A."/>
            <person name="Arakawa K."/>
            <person name="Katayama T."/>
            <person name="Toyoda A."/>
            <person name="Kunieda T."/>
        </authorList>
    </citation>
    <scope>NUCLEOTIDE SEQUENCE [LARGE SCALE GENOMIC DNA]</scope>
    <source>
        <strain evidence="11 12">YOKOZUNA-1</strain>
    </source>
</reference>
<feature type="transmembrane region" description="Helical" evidence="9">
    <location>
        <begin position="165"/>
        <end position="183"/>
    </location>
</feature>
<dbReference type="PROSITE" id="PS50262">
    <property type="entry name" value="G_PROTEIN_RECEP_F1_2"/>
    <property type="match status" value="1"/>
</dbReference>
<feature type="transmembrane region" description="Helical" evidence="9">
    <location>
        <begin position="124"/>
        <end position="144"/>
    </location>
</feature>
<keyword evidence="3 9" id="KW-1133">Transmembrane helix</keyword>
<evidence type="ECO:0000256" key="1">
    <source>
        <dbReference type="ARBA" id="ARBA00004141"/>
    </source>
</evidence>
<evidence type="ECO:0000256" key="6">
    <source>
        <dbReference type="ARBA" id="ARBA00023170"/>
    </source>
</evidence>
<keyword evidence="5 9" id="KW-0472">Membrane</keyword>
<evidence type="ECO:0000256" key="3">
    <source>
        <dbReference type="ARBA" id="ARBA00022989"/>
    </source>
</evidence>
<evidence type="ECO:0000313" key="12">
    <source>
        <dbReference type="Proteomes" id="UP000186922"/>
    </source>
</evidence>
<keyword evidence="4 8" id="KW-0297">G-protein coupled receptor</keyword>
<dbReference type="STRING" id="947166.A0A1D1VFE2"/>
<keyword evidence="2 8" id="KW-0812">Transmembrane</keyword>
<dbReference type="PANTHER" id="PTHR45695">
    <property type="entry name" value="LEUCOKININ RECEPTOR-RELATED"/>
    <property type="match status" value="1"/>
</dbReference>
<dbReference type="SUPFAM" id="SSF81321">
    <property type="entry name" value="Family A G protein-coupled receptor-like"/>
    <property type="match status" value="1"/>
</dbReference>
<accession>A0A1D1VFE2</accession>